<evidence type="ECO:0000313" key="1">
    <source>
        <dbReference type="EMBL" id="SHJ78591.1"/>
    </source>
</evidence>
<sequence>MDHTTLTGRDAARFEAVSTKIISDARRDGIAMTESMVARLPSAVVATLTESALSEAWAKEARDLLPEYAEQAERNELRAKLESGDEEALDQFAGLSPQRRISAARAAGLDGGRKVKTPTAPEGDEKVRALRHVMTLPASARIAAARKLGLTL</sequence>
<dbReference type="AlphaFoldDB" id="A0A1M6M561"/>
<name>A0A1M6M561_9RHOB</name>
<reference evidence="1 2" key="1">
    <citation type="submission" date="2016-11" db="EMBL/GenBank/DDBJ databases">
        <authorList>
            <person name="Jaros S."/>
            <person name="Januszkiewicz K."/>
            <person name="Wedrychowicz H."/>
        </authorList>
    </citation>
    <scope>NUCLEOTIDE SEQUENCE [LARGE SCALE GENOMIC DNA]</scope>
    <source>
        <strain evidence="1 2">DSM 26892</strain>
    </source>
</reference>
<keyword evidence="2" id="KW-1185">Reference proteome</keyword>
<proteinExistence type="predicted"/>
<dbReference type="RefSeq" id="WP_073130476.1">
    <property type="nucleotide sequence ID" value="NZ_FQZA01000020.1"/>
</dbReference>
<protein>
    <submittedName>
        <fullName evidence="1">Uncharacterized protein</fullName>
    </submittedName>
</protein>
<dbReference type="STRING" id="313368.SAMN04488012_12018"/>
<gene>
    <name evidence="1" type="ORF">SAMN04488012_12018</name>
</gene>
<accession>A0A1M6M561</accession>
<dbReference type="EMBL" id="FQZA01000020">
    <property type="protein sequence ID" value="SHJ78591.1"/>
    <property type="molecule type" value="Genomic_DNA"/>
</dbReference>
<evidence type="ECO:0000313" key="2">
    <source>
        <dbReference type="Proteomes" id="UP000184040"/>
    </source>
</evidence>
<organism evidence="1 2">
    <name type="scientific">Palleronia salina</name>
    <dbReference type="NCBI Taxonomy" id="313368"/>
    <lineage>
        <taxon>Bacteria</taxon>
        <taxon>Pseudomonadati</taxon>
        <taxon>Pseudomonadota</taxon>
        <taxon>Alphaproteobacteria</taxon>
        <taxon>Rhodobacterales</taxon>
        <taxon>Roseobacteraceae</taxon>
        <taxon>Palleronia</taxon>
    </lineage>
</organism>
<dbReference type="Proteomes" id="UP000184040">
    <property type="component" value="Unassembled WGS sequence"/>
</dbReference>